<dbReference type="InterPro" id="IPR036537">
    <property type="entry name" value="Adaptor_Cbl_N_dom_sf"/>
</dbReference>
<feature type="compositionally biased region" description="Low complexity" evidence="1">
    <location>
        <begin position="230"/>
        <end position="249"/>
    </location>
</feature>
<evidence type="ECO:0000256" key="1">
    <source>
        <dbReference type="SAM" id="MobiDB-lite"/>
    </source>
</evidence>
<proteinExistence type="predicted"/>
<organism evidence="2 3">
    <name type="scientific">Tulasnella calospora MUT 4182</name>
    <dbReference type="NCBI Taxonomy" id="1051891"/>
    <lineage>
        <taxon>Eukaryota</taxon>
        <taxon>Fungi</taxon>
        <taxon>Dikarya</taxon>
        <taxon>Basidiomycota</taxon>
        <taxon>Agaricomycotina</taxon>
        <taxon>Agaricomycetes</taxon>
        <taxon>Cantharellales</taxon>
        <taxon>Tulasnellaceae</taxon>
        <taxon>Tulasnella</taxon>
    </lineage>
</organism>
<dbReference type="EMBL" id="KN823006">
    <property type="protein sequence ID" value="KIO27607.1"/>
    <property type="molecule type" value="Genomic_DNA"/>
</dbReference>
<dbReference type="GO" id="GO:0007166">
    <property type="term" value="P:cell surface receptor signaling pathway"/>
    <property type="evidence" value="ECO:0007669"/>
    <property type="project" value="InterPro"/>
</dbReference>
<protein>
    <submittedName>
        <fullName evidence="2">Uncharacterized protein</fullName>
    </submittedName>
</protein>
<gene>
    <name evidence="2" type="ORF">M407DRAFT_23169</name>
</gene>
<dbReference type="HOGENOM" id="CLU_556904_0_0_1"/>
<feature type="compositionally biased region" description="Polar residues" evidence="1">
    <location>
        <begin position="1"/>
        <end position="23"/>
    </location>
</feature>
<dbReference type="Proteomes" id="UP000054248">
    <property type="component" value="Unassembled WGS sequence"/>
</dbReference>
<evidence type="ECO:0000313" key="2">
    <source>
        <dbReference type="EMBL" id="KIO27607.1"/>
    </source>
</evidence>
<feature type="compositionally biased region" description="Polar residues" evidence="1">
    <location>
        <begin position="182"/>
        <end position="196"/>
    </location>
</feature>
<sequence length="490" mass="52490">MTSAFTSPSGQLSSNLPTTSNQIPPAPDPTVGFSTGEPYERVTAARHATSTLLKDTKWPLPLNDAAQNLLQTITKLPGLPADITPFKDIAEQFLRALEATHASVKKASEKYGKKERGFRDSIKHNILSLRPEKYTKILSTYNEDIEKITATLRAHMDSVEVPGNVIPRNFRQKETKGIIDSTLGSLGGTETPSGPQNHPAVPPVQPEGHLESPVSPPGPKAKSEEHLTGSARPTSLPASAPTSSPELPAGQQDRRPIGESHGSTEIPSDLQPHSTVPSAQAEGPLESSVSPPDPKANSDEHITGSGHPASHPASILNSSPKLPADEEKPRPIRDAVIATARKAFKAADIASGAIPGVGPFVGVAAKVGLAFVKMIETMDKNEEVSKELADHTSTLSTCLNYFNKKTGMDSGDDLDIHIKNLQRELGSVQEKVSHWDTSGRLKKAFLASDHAEDLKGYQTTIQNALEQMQLLVSLKTADVVIELSRLLSQL</sequence>
<dbReference type="AlphaFoldDB" id="A0A0C3M1K8"/>
<keyword evidence="3" id="KW-1185">Reference proteome</keyword>
<feature type="compositionally biased region" description="Polar residues" evidence="1">
    <location>
        <begin position="261"/>
        <end position="278"/>
    </location>
</feature>
<accession>A0A0C3M1K8</accession>
<dbReference type="Gene3D" id="1.20.930.20">
    <property type="entry name" value="Adaptor protein Cbl, N-terminal domain"/>
    <property type="match status" value="1"/>
</dbReference>
<feature type="region of interest" description="Disordered" evidence="1">
    <location>
        <begin position="1"/>
        <end position="37"/>
    </location>
</feature>
<dbReference type="CDD" id="cd21037">
    <property type="entry name" value="MLKL_NTD"/>
    <property type="match status" value="1"/>
</dbReference>
<feature type="region of interest" description="Disordered" evidence="1">
    <location>
        <begin position="181"/>
        <end position="329"/>
    </location>
</feature>
<dbReference type="OrthoDB" id="3294418at2759"/>
<dbReference type="InterPro" id="IPR059179">
    <property type="entry name" value="MLKL-like_MCAfunc"/>
</dbReference>
<reference evidence="3" key="2">
    <citation type="submission" date="2015-01" db="EMBL/GenBank/DDBJ databases">
        <title>Evolutionary Origins and Diversification of the Mycorrhizal Mutualists.</title>
        <authorList>
            <consortium name="DOE Joint Genome Institute"/>
            <consortium name="Mycorrhizal Genomics Consortium"/>
            <person name="Kohler A."/>
            <person name="Kuo A."/>
            <person name="Nagy L.G."/>
            <person name="Floudas D."/>
            <person name="Copeland A."/>
            <person name="Barry K.W."/>
            <person name="Cichocki N."/>
            <person name="Veneault-Fourrey C."/>
            <person name="LaButti K."/>
            <person name="Lindquist E.A."/>
            <person name="Lipzen A."/>
            <person name="Lundell T."/>
            <person name="Morin E."/>
            <person name="Murat C."/>
            <person name="Riley R."/>
            <person name="Ohm R."/>
            <person name="Sun H."/>
            <person name="Tunlid A."/>
            <person name="Henrissat B."/>
            <person name="Grigoriev I.V."/>
            <person name="Hibbett D.S."/>
            <person name="Martin F."/>
        </authorList>
    </citation>
    <scope>NUCLEOTIDE SEQUENCE [LARGE SCALE GENOMIC DNA]</scope>
    <source>
        <strain evidence="3">MUT 4182</strain>
    </source>
</reference>
<reference evidence="2 3" key="1">
    <citation type="submission" date="2014-04" db="EMBL/GenBank/DDBJ databases">
        <authorList>
            <consortium name="DOE Joint Genome Institute"/>
            <person name="Kuo A."/>
            <person name="Girlanda M."/>
            <person name="Perotto S."/>
            <person name="Kohler A."/>
            <person name="Nagy L.G."/>
            <person name="Floudas D."/>
            <person name="Copeland A."/>
            <person name="Barry K.W."/>
            <person name="Cichocki N."/>
            <person name="Veneault-Fourrey C."/>
            <person name="LaButti K."/>
            <person name="Lindquist E.A."/>
            <person name="Lipzen A."/>
            <person name="Lundell T."/>
            <person name="Morin E."/>
            <person name="Murat C."/>
            <person name="Sun H."/>
            <person name="Tunlid A."/>
            <person name="Henrissat B."/>
            <person name="Grigoriev I.V."/>
            <person name="Hibbett D.S."/>
            <person name="Martin F."/>
            <person name="Nordberg H.P."/>
            <person name="Cantor M.N."/>
            <person name="Hua S.X."/>
        </authorList>
    </citation>
    <scope>NUCLEOTIDE SEQUENCE [LARGE SCALE GENOMIC DNA]</scope>
    <source>
        <strain evidence="2 3">MUT 4182</strain>
    </source>
</reference>
<evidence type="ECO:0000313" key="3">
    <source>
        <dbReference type="Proteomes" id="UP000054248"/>
    </source>
</evidence>
<name>A0A0C3M1K8_9AGAM</name>